<feature type="coiled-coil region" evidence="1">
    <location>
        <begin position="4"/>
        <end position="34"/>
    </location>
</feature>
<organism evidence="2 3">
    <name type="scientific">Tropicimonas aquimaris</name>
    <dbReference type="NCBI Taxonomy" id="914152"/>
    <lineage>
        <taxon>Bacteria</taxon>
        <taxon>Pseudomonadati</taxon>
        <taxon>Pseudomonadota</taxon>
        <taxon>Alphaproteobacteria</taxon>
        <taxon>Rhodobacterales</taxon>
        <taxon>Roseobacteraceae</taxon>
        <taxon>Tropicimonas</taxon>
    </lineage>
</organism>
<accession>A0ABW3IYC5</accession>
<keyword evidence="1" id="KW-0175">Coiled coil</keyword>
<reference evidence="3" key="1">
    <citation type="journal article" date="2019" name="Int. J. Syst. Evol. Microbiol.">
        <title>The Global Catalogue of Microorganisms (GCM) 10K type strain sequencing project: providing services to taxonomists for standard genome sequencing and annotation.</title>
        <authorList>
            <consortium name="The Broad Institute Genomics Platform"/>
            <consortium name="The Broad Institute Genome Sequencing Center for Infectious Disease"/>
            <person name="Wu L."/>
            <person name="Ma J."/>
        </authorList>
    </citation>
    <scope>NUCLEOTIDE SEQUENCE [LARGE SCALE GENOMIC DNA]</scope>
    <source>
        <strain evidence="3">CCUG 60524</strain>
    </source>
</reference>
<dbReference type="Proteomes" id="UP001597108">
    <property type="component" value="Unassembled WGS sequence"/>
</dbReference>
<sequence>MTDLNRKTNKTRSAETLRAEIEREARELAEKQHAIYRAKDVLLSEVGRWTGIQLKRRDPIPLVRDGKQVGTIPIGMFSADPLGKVATASLIEHKTEIERKISAYTEIVSRSNALAEALRDMTYFDRERLATKENWLNQNALRGDIASLEERLIAEIGPVTSGFIAAKALAVNAEKQVSALNEELSRREHRPGRPRNEAAHAVARELALLYAKVTGKRPTYAAGADGLSGDYTPALRSVFDALGWHATDLRGPAEAAIAAITEADLRHVETTNMGLLSSLSPE</sequence>
<dbReference type="EMBL" id="JBHTJT010000060">
    <property type="protein sequence ID" value="MFD0982814.1"/>
    <property type="molecule type" value="Genomic_DNA"/>
</dbReference>
<comment type="caution">
    <text evidence="2">The sequence shown here is derived from an EMBL/GenBank/DDBJ whole genome shotgun (WGS) entry which is preliminary data.</text>
</comment>
<gene>
    <name evidence="2" type="ORF">ACFQ2S_24570</name>
</gene>
<proteinExistence type="predicted"/>
<evidence type="ECO:0000313" key="3">
    <source>
        <dbReference type="Proteomes" id="UP001597108"/>
    </source>
</evidence>
<evidence type="ECO:0000313" key="2">
    <source>
        <dbReference type="EMBL" id="MFD0982814.1"/>
    </source>
</evidence>
<dbReference type="RefSeq" id="WP_386079322.1">
    <property type="nucleotide sequence ID" value="NZ_JBHTJT010000060.1"/>
</dbReference>
<keyword evidence="3" id="KW-1185">Reference proteome</keyword>
<evidence type="ECO:0000256" key="1">
    <source>
        <dbReference type="SAM" id="Coils"/>
    </source>
</evidence>
<protein>
    <submittedName>
        <fullName evidence="2">Uncharacterized protein</fullName>
    </submittedName>
</protein>
<name>A0ABW3IYC5_9RHOB</name>